<evidence type="ECO:0000313" key="3">
    <source>
        <dbReference type="Proteomes" id="UP001430848"/>
    </source>
</evidence>
<evidence type="ECO:0000313" key="2">
    <source>
        <dbReference type="EMBL" id="KAK7742523.1"/>
    </source>
</evidence>
<gene>
    <name evidence="2" type="ORF">SLS63_000087</name>
</gene>
<dbReference type="CDD" id="cd09271">
    <property type="entry name" value="RNase_H2-C"/>
    <property type="match status" value="1"/>
</dbReference>
<organism evidence="2 3">
    <name type="scientific">Diaporthe eres</name>
    <name type="common">Phomopsis oblonga</name>
    <dbReference type="NCBI Taxonomy" id="83184"/>
    <lineage>
        <taxon>Eukaryota</taxon>
        <taxon>Fungi</taxon>
        <taxon>Dikarya</taxon>
        <taxon>Ascomycota</taxon>
        <taxon>Pezizomycotina</taxon>
        <taxon>Sordariomycetes</taxon>
        <taxon>Sordariomycetidae</taxon>
        <taxon>Diaporthales</taxon>
        <taxon>Diaporthaceae</taxon>
        <taxon>Diaporthe</taxon>
        <taxon>Diaporthe eres species complex</taxon>
    </lineage>
</organism>
<feature type="compositionally biased region" description="Basic and acidic residues" evidence="1">
    <location>
        <begin position="27"/>
        <end position="46"/>
    </location>
</feature>
<dbReference type="EMBL" id="JAKNSF020000001">
    <property type="protein sequence ID" value="KAK7742523.1"/>
    <property type="molecule type" value="Genomic_DNA"/>
</dbReference>
<name>A0ABR1PPS4_DIAER</name>
<dbReference type="InterPro" id="IPR013924">
    <property type="entry name" value="RNase_H2_suC"/>
</dbReference>
<dbReference type="PANTHER" id="PTHR47204:SF1">
    <property type="entry name" value="RIBONUCLEASE H2 SUBUNIT C"/>
    <property type="match status" value="1"/>
</dbReference>
<proteinExistence type="predicted"/>
<accession>A0ABR1PPS4</accession>
<dbReference type="PANTHER" id="PTHR47204">
    <property type="entry name" value="OS02G0168900 PROTEIN"/>
    <property type="match status" value="1"/>
</dbReference>
<comment type="caution">
    <text evidence="2">The sequence shown here is derived from an EMBL/GenBank/DDBJ whole genome shotgun (WGS) entry which is preliminary data.</text>
</comment>
<sequence>MKNGKRVAYFRGRKLHGKELKVPEGYRGVVVDKTEPPEPRAPRPDEPEVVDLDAEDEIPLGALDTKAEFDEMVIWGHESMADTSSDPYVRGIEEWMKVAKKIHSFEEKGQ</sequence>
<keyword evidence="3" id="KW-1185">Reference proteome</keyword>
<dbReference type="Pfam" id="PF08615">
    <property type="entry name" value="RNase_H2_suC"/>
    <property type="match status" value="1"/>
</dbReference>
<feature type="region of interest" description="Disordered" evidence="1">
    <location>
        <begin position="27"/>
        <end position="47"/>
    </location>
</feature>
<protein>
    <submittedName>
        <fullName evidence="2">Uncharacterized protein</fullName>
    </submittedName>
</protein>
<reference evidence="2 3" key="1">
    <citation type="submission" date="2024-02" db="EMBL/GenBank/DDBJ databases">
        <title>De novo assembly and annotation of 12 fungi associated with fruit tree decline syndrome in Ontario, Canada.</title>
        <authorList>
            <person name="Sulman M."/>
            <person name="Ellouze W."/>
            <person name="Ilyukhin E."/>
        </authorList>
    </citation>
    <scope>NUCLEOTIDE SEQUENCE [LARGE SCALE GENOMIC DNA]</scope>
    <source>
        <strain evidence="2 3">M169</strain>
    </source>
</reference>
<evidence type="ECO:0000256" key="1">
    <source>
        <dbReference type="SAM" id="MobiDB-lite"/>
    </source>
</evidence>
<dbReference type="Gene3D" id="2.40.128.680">
    <property type="match status" value="1"/>
</dbReference>
<dbReference type="Proteomes" id="UP001430848">
    <property type="component" value="Unassembled WGS sequence"/>
</dbReference>